<dbReference type="WBParaSite" id="TCNE_0000138301-mRNA-1">
    <property type="protein sequence ID" value="TCNE_0000138301-mRNA-1"/>
    <property type="gene ID" value="TCNE_0000138301"/>
</dbReference>
<feature type="compositionally biased region" description="Acidic residues" evidence="1">
    <location>
        <begin position="31"/>
        <end position="52"/>
    </location>
</feature>
<reference evidence="4" key="1">
    <citation type="submission" date="2016-06" db="UniProtKB">
        <authorList>
            <consortium name="WormBaseParasite"/>
        </authorList>
    </citation>
    <scope>IDENTIFICATION</scope>
</reference>
<reference evidence="2 3" key="2">
    <citation type="submission" date="2018-11" db="EMBL/GenBank/DDBJ databases">
        <authorList>
            <consortium name="Pathogen Informatics"/>
        </authorList>
    </citation>
    <scope>NUCLEOTIDE SEQUENCE [LARGE SCALE GENOMIC DNA]</scope>
</reference>
<name>A0A183TYR4_TOXCA</name>
<evidence type="ECO:0000313" key="2">
    <source>
        <dbReference type="EMBL" id="VDM26068.1"/>
    </source>
</evidence>
<evidence type="ECO:0000313" key="3">
    <source>
        <dbReference type="Proteomes" id="UP000050794"/>
    </source>
</evidence>
<feature type="region of interest" description="Disordered" evidence="1">
    <location>
        <begin position="1"/>
        <end position="93"/>
    </location>
</feature>
<evidence type="ECO:0000313" key="4">
    <source>
        <dbReference type="WBParaSite" id="TCNE_0000138301-mRNA-1"/>
    </source>
</evidence>
<dbReference type="Proteomes" id="UP000050794">
    <property type="component" value="Unassembled WGS sequence"/>
</dbReference>
<evidence type="ECO:0000256" key="1">
    <source>
        <dbReference type="SAM" id="MobiDB-lite"/>
    </source>
</evidence>
<organism evidence="3 4">
    <name type="scientific">Toxocara canis</name>
    <name type="common">Canine roundworm</name>
    <dbReference type="NCBI Taxonomy" id="6265"/>
    <lineage>
        <taxon>Eukaryota</taxon>
        <taxon>Metazoa</taxon>
        <taxon>Ecdysozoa</taxon>
        <taxon>Nematoda</taxon>
        <taxon>Chromadorea</taxon>
        <taxon>Rhabditida</taxon>
        <taxon>Spirurina</taxon>
        <taxon>Ascaridomorpha</taxon>
        <taxon>Ascaridoidea</taxon>
        <taxon>Toxocaridae</taxon>
        <taxon>Toxocara</taxon>
    </lineage>
</organism>
<accession>A0A183TYR4</accession>
<proteinExistence type="predicted"/>
<feature type="compositionally biased region" description="Basic and acidic residues" evidence="1">
    <location>
        <begin position="64"/>
        <end position="77"/>
    </location>
</feature>
<dbReference type="AlphaFoldDB" id="A0A183TYR4"/>
<protein>
    <submittedName>
        <fullName evidence="4">Prothymosin alpha</fullName>
    </submittedName>
</protein>
<keyword evidence="3" id="KW-1185">Reference proteome</keyword>
<gene>
    <name evidence="2" type="ORF">TCNE_LOCUS1384</name>
</gene>
<sequence length="93" mass="10097">MTCQFIAALPIDPQAFYDPTDDTEDRSGEGGSEEGDSEEGDSEEGDSEEGDREDNGSEVGDSEDNGREDSDSGDRRSQRQPIASLENCKKKAF</sequence>
<dbReference type="EMBL" id="UYWY01001009">
    <property type="protein sequence ID" value="VDM26068.1"/>
    <property type="molecule type" value="Genomic_DNA"/>
</dbReference>